<evidence type="ECO:0000313" key="1">
    <source>
        <dbReference type="EMBL" id="CAF1463454.1"/>
    </source>
</evidence>
<name>A0A815QIJ9_9BILA</name>
<dbReference type="EMBL" id="CAJOBC010085590">
    <property type="protein sequence ID" value="CAF4333184.1"/>
    <property type="molecule type" value="Genomic_DNA"/>
</dbReference>
<dbReference type="Proteomes" id="UP000681722">
    <property type="component" value="Unassembled WGS sequence"/>
</dbReference>
<feature type="non-terminal residue" evidence="1">
    <location>
        <position position="1"/>
    </location>
</feature>
<evidence type="ECO:0000313" key="2">
    <source>
        <dbReference type="EMBL" id="CAF4333184.1"/>
    </source>
</evidence>
<sequence>EFHSQLAKSKGGVLIGSDLNRVQFNSMAAKQEEIIHQNDLLSNKLSDFDLYGGEIVDENQTKQNDYRFTD</sequence>
<protein>
    <submittedName>
        <fullName evidence="1">Uncharacterized protein</fullName>
    </submittedName>
</protein>
<proteinExistence type="predicted"/>
<comment type="caution">
    <text evidence="1">The sequence shown here is derived from an EMBL/GenBank/DDBJ whole genome shotgun (WGS) entry which is preliminary data.</text>
</comment>
<organism evidence="1 3">
    <name type="scientific">Didymodactylos carnosus</name>
    <dbReference type="NCBI Taxonomy" id="1234261"/>
    <lineage>
        <taxon>Eukaryota</taxon>
        <taxon>Metazoa</taxon>
        <taxon>Spiralia</taxon>
        <taxon>Gnathifera</taxon>
        <taxon>Rotifera</taxon>
        <taxon>Eurotatoria</taxon>
        <taxon>Bdelloidea</taxon>
        <taxon>Philodinida</taxon>
        <taxon>Philodinidae</taxon>
        <taxon>Didymodactylos</taxon>
    </lineage>
</organism>
<gene>
    <name evidence="1" type="ORF">GPM918_LOCUS35179</name>
    <name evidence="2" type="ORF">SRO942_LOCUS35893</name>
</gene>
<keyword evidence="3" id="KW-1185">Reference proteome</keyword>
<dbReference type="EMBL" id="CAJNOQ010020131">
    <property type="protein sequence ID" value="CAF1463454.1"/>
    <property type="molecule type" value="Genomic_DNA"/>
</dbReference>
<evidence type="ECO:0000313" key="3">
    <source>
        <dbReference type="Proteomes" id="UP000663829"/>
    </source>
</evidence>
<dbReference type="AlphaFoldDB" id="A0A815QIJ9"/>
<accession>A0A815QIJ9</accession>
<reference evidence="1" key="1">
    <citation type="submission" date="2021-02" db="EMBL/GenBank/DDBJ databases">
        <authorList>
            <person name="Nowell W R."/>
        </authorList>
    </citation>
    <scope>NUCLEOTIDE SEQUENCE</scope>
</reference>
<dbReference type="Proteomes" id="UP000663829">
    <property type="component" value="Unassembled WGS sequence"/>
</dbReference>